<feature type="compositionally biased region" description="Low complexity" evidence="1">
    <location>
        <begin position="202"/>
        <end position="226"/>
    </location>
</feature>
<evidence type="ECO:0000313" key="3">
    <source>
        <dbReference type="EMBL" id="EFO97739.1"/>
    </source>
</evidence>
<feature type="region of interest" description="Disordered" evidence="1">
    <location>
        <begin position="189"/>
        <end position="233"/>
    </location>
</feature>
<protein>
    <recommendedName>
        <fullName evidence="2">DUF38 domain-containing protein</fullName>
    </recommendedName>
</protein>
<dbReference type="Proteomes" id="UP000008281">
    <property type="component" value="Unassembled WGS sequence"/>
</dbReference>
<feature type="domain" description="DUF38" evidence="2">
    <location>
        <begin position="80"/>
        <end position="181"/>
    </location>
</feature>
<dbReference type="Pfam" id="PF01827">
    <property type="entry name" value="FTH"/>
    <property type="match status" value="1"/>
</dbReference>
<evidence type="ECO:0000313" key="4">
    <source>
        <dbReference type="Proteomes" id="UP000008281"/>
    </source>
</evidence>
<dbReference type="HOGENOM" id="CLU_1190813_0_0_1"/>
<evidence type="ECO:0000256" key="1">
    <source>
        <dbReference type="SAM" id="MobiDB-lite"/>
    </source>
</evidence>
<dbReference type="AlphaFoldDB" id="E3MBG8"/>
<reference evidence="3" key="1">
    <citation type="submission" date="2007-07" db="EMBL/GenBank/DDBJ databases">
        <title>PCAP assembly of the Caenorhabditis remanei genome.</title>
        <authorList>
            <consortium name="The Caenorhabditis remanei Sequencing Consortium"/>
            <person name="Wilson R.K."/>
        </authorList>
    </citation>
    <scope>NUCLEOTIDE SEQUENCE [LARGE SCALE GENOMIC DNA]</scope>
    <source>
        <strain evidence="3">PB4641</strain>
    </source>
</reference>
<sequence length="233" mass="26644">MKRSLSISGQLQDYSDSALKENFEQIIYDVFIDLKALAKLSRLSIENLNVNNGPTNLTLEYEPHWTDPFFHLEYYNWLGIIDTLKSPNSFLPVKSVSIKSSLLLCDNFLSILKPEVLEKIELDQGACTYEKIRMEQFKKAKIFKYTGMRYMFEENELNHLVEFDVEVKELTVDQMVVLKNVRHKVKVNVTTGRPTTTKKTKTSSSGFKSPTTPKPLKLPKMPKASKVQTGKGG</sequence>
<name>E3MBG8_CAERE</name>
<organism evidence="4">
    <name type="scientific">Caenorhabditis remanei</name>
    <name type="common">Caenorhabditis vulgaris</name>
    <dbReference type="NCBI Taxonomy" id="31234"/>
    <lineage>
        <taxon>Eukaryota</taxon>
        <taxon>Metazoa</taxon>
        <taxon>Ecdysozoa</taxon>
        <taxon>Nematoda</taxon>
        <taxon>Chromadorea</taxon>
        <taxon>Rhabditida</taxon>
        <taxon>Rhabditina</taxon>
        <taxon>Rhabditomorpha</taxon>
        <taxon>Rhabditoidea</taxon>
        <taxon>Rhabditidae</taxon>
        <taxon>Peloderinae</taxon>
        <taxon>Caenorhabditis</taxon>
    </lineage>
</organism>
<keyword evidence="4" id="KW-1185">Reference proteome</keyword>
<dbReference type="EMBL" id="DS268433">
    <property type="protein sequence ID" value="EFO97739.1"/>
    <property type="molecule type" value="Genomic_DNA"/>
</dbReference>
<dbReference type="InterPro" id="IPR002900">
    <property type="entry name" value="DUF38/FTH_CAE_spp"/>
</dbReference>
<proteinExistence type="predicted"/>
<gene>
    <name evidence="3" type="ORF">CRE_15907</name>
</gene>
<dbReference type="InParanoid" id="E3MBG8"/>
<accession>E3MBG8</accession>
<evidence type="ECO:0000259" key="2">
    <source>
        <dbReference type="Pfam" id="PF01827"/>
    </source>
</evidence>